<sequence>YDTCTVTKTADRHKGRQNGSEKVADPVTLDNKPLQKNRRPTPLLIFRVTQDTACAQLATKTLPQTTGQISPDEQQERRTSEGNRHHDPQVSKNSPNCSPTSLFTSHMNKSGEEISSSTKRDRSTSAVILGNYINFGINYIDIIMEITLKTLKLFRNGKNTV</sequence>
<accession>A0A453LRP1</accession>
<dbReference type="Proteomes" id="UP000015105">
    <property type="component" value="Chromosome 5D"/>
</dbReference>
<keyword evidence="3" id="KW-1185">Reference proteome</keyword>
<reference evidence="2" key="4">
    <citation type="submission" date="2019-03" db="UniProtKB">
        <authorList>
            <consortium name="EnsemblPlants"/>
        </authorList>
    </citation>
    <scope>IDENTIFICATION</scope>
</reference>
<feature type="region of interest" description="Disordered" evidence="1">
    <location>
        <begin position="60"/>
        <end position="121"/>
    </location>
</feature>
<dbReference type="AlphaFoldDB" id="A0A453LRP1"/>
<evidence type="ECO:0000313" key="2">
    <source>
        <dbReference type="EnsemblPlants" id="AET5Gv20885900.12"/>
    </source>
</evidence>
<feature type="compositionally biased region" description="Basic and acidic residues" evidence="1">
    <location>
        <begin position="74"/>
        <end position="89"/>
    </location>
</feature>
<proteinExistence type="predicted"/>
<evidence type="ECO:0000313" key="3">
    <source>
        <dbReference type="Proteomes" id="UP000015105"/>
    </source>
</evidence>
<feature type="compositionally biased region" description="Polar residues" evidence="1">
    <location>
        <begin position="60"/>
        <end position="72"/>
    </location>
</feature>
<feature type="region of interest" description="Disordered" evidence="1">
    <location>
        <begin position="1"/>
        <end position="40"/>
    </location>
</feature>
<reference evidence="2" key="5">
    <citation type="journal article" date="2021" name="G3 (Bethesda)">
        <title>Aegilops tauschii genome assembly Aet v5.0 features greater sequence contiguity and improved annotation.</title>
        <authorList>
            <person name="Wang L."/>
            <person name="Zhu T."/>
            <person name="Rodriguez J.C."/>
            <person name="Deal K.R."/>
            <person name="Dubcovsky J."/>
            <person name="McGuire P.E."/>
            <person name="Lux T."/>
            <person name="Spannagl M."/>
            <person name="Mayer K.F.X."/>
            <person name="Baldrich P."/>
            <person name="Meyers B.C."/>
            <person name="Huo N."/>
            <person name="Gu Y.Q."/>
            <person name="Zhou H."/>
            <person name="Devos K.M."/>
            <person name="Bennetzen J.L."/>
            <person name="Unver T."/>
            <person name="Budak H."/>
            <person name="Gulick P.J."/>
            <person name="Galiba G."/>
            <person name="Kalapos B."/>
            <person name="Nelson D.R."/>
            <person name="Li P."/>
            <person name="You F.M."/>
            <person name="Luo M.C."/>
            <person name="Dvorak J."/>
        </authorList>
    </citation>
    <scope>NUCLEOTIDE SEQUENCE [LARGE SCALE GENOMIC DNA]</scope>
    <source>
        <strain evidence="2">cv. AL8/78</strain>
    </source>
</reference>
<name>A0A453LRP1_AEGTS</name>
<organism evidence="2 3">
    <name type="scientific">Aegilops tauschii subsp. strangulata</name>
    <name type="common">Goatgrass</name>
    <dbReference type="NCBI Taxonomy" id="200361"/>
    <lineage>
        <taxon>Eukaryota</taxon>
        <taxon>Viridiplantae</taxon>
        <taxon>Streptophyta</taxon>
        <taxon>Embryophyta</taxon>
        <taxon>Tracheophyta</taxon>
        <taxon>Spermatophyta</taxon>
        <taxon>Magnoliopsida</taxon>
        <taxon>Liliopsida</taxon>
        <taxon>Poales</taxon>
        <taxon>Poaceae</taxon>
        <taxon>BOP clade</taxon>
        <taxon>Pooideae</taxon>
        <taxon>Triticodae</taxon>
        <taxon>Triticeae</taxon>
        <taxon>Triticinae</taxon>
        <taxon>Aegilops</taxon>
    </lineage>
</organism>
<dbReference type="Gramene" id="AET5Gv20885900.12">
    <property type="protein sequence ID" value="AET5Gv20885900.12"/>
    <property type="gene ID" value="AET5Gv20885900"/>
</dbReference>
<reference evidence="3" key="1">
    <citation type="journal article" date="2014" name="Science">
        <title>Ancient hybridizations among the ancestral genomes of bread wheat.</title>
        <authorList>
            <consortium name="International Wheat Genome Sequencing Consortium,"/>
            <person name="Marcussen T."/>
            <person name="Sandve S.R."/>
            <person name="Heier L."/>
            <person name="Spannagl M."/>
            <person name="Pfeifer M."/>
            <person name="Jakobsen K.S."/>
            <person name="Wulff B.B."/>
            <person name="Steuernagel B."/>
            <person name="Mayer K.F."/>
            <person name="Olsen O.A."/>
        </authorList>
    </citation>
    <scope>NUCLEOTIDE SEQUENCE [LARGE SCALE GENOMIC DNA]</scope>
    <source>
        <strain evidence="3">cv. AL8/78</strain>
    </source>
</reference>
<protein>
    <submittedName>
        <fullName evidence="2">Uncharacterized protein</fullName>
    </submittedName>
</protein>
<reference evidence="3" key="2">
    <citation type="journal article" date="2017" name="Nat. Plants">
        <title>The Aegilops tauschii genome reveals multiple impacts of transposons.</title>
        <authorList>
            <person name="Zhao G."/>
            <person name="Zou C."/>
            <person name="Li K."/>
            <person name="Wang K."/>
            <person name="Li T."/>
            <person name="Gao L."/>
            <person name="Zhang X."/>
            <person name="Wang H."/>
            <person name="Yang Z."/>
            <person name="Liu X."/>
            <person name="Jiang W."/>
            <person name="Mao L."/>
            <person name="Kong X."/>
            <person name="Jiao Y."/>
            <person name="Jia J."/>
        </authorList>
    </citation>
    <scope>NUCLEOTIDE SEQUENCE [LARGE SCALE GENOMIC DNA]</scope>
    <source>
        <strain evidence="3">cv. AL8/78</strain>
    </source>
</reference>
<reference evidence="2" key="3">
    <citation type="journal article" date="2017" name="Nature">
        <title>Genome sequence of the progenitor of the wheat D genome Aegilops tauschii.</title>
        <authorList>
            <person name="Luo M.C."/>
            <person name="Gu Y.Q."/>
            <person name="Puiu D."/>
            <person name="Wang H."/>
            <person name="Twardziok S.O."/>
            <person name="Deal K.R."/>
            <person name="Huo N."/>
            <person name="Zhu T."/>
            <person name="Wang L."/>
            <person name="Wang Y."/>
            <person name="McGuire P.E."/>
            <person name="Liu S."/>
            <person name="Long H."/>
            <person name="Ramasamy R.K."/>
            <person name="Rodriguez J.C."/>
            <person name="Van S.L."/>
            <person name="Yuan L."/>
            <person name="Wang Z."/>
            <person name="Xia Z."/>
            <person name="Xiao L."/>
            <person name="Anderson O.D."/>
            <person name="Ouyang S."/>
            <person name="Liang Y."/>
            <person name="Zimin A.V."/>
            <person name="Pertea G."/>
            <person name="Qi P."/>
            <person name="Bennetzen J.L."/>
            <person name="Dai X."/>
            <person name="Dawson M.W."/>
            <person name="Muller H.G."/>
            <person name="Kugler K."/>
            <person name="Rivarola-Duarte L."/>
            <person name="Spannagl M."/>
            <person name="Mayer K.F.X."/>
            <person name="Lu F.H."/>
            <person name="Bevan M.W."/>
            <person name="Leroy P."/>
            <person name="Li P."/>
            <person name="You F.M."/>
            <person name="Sun Q."/>
            <person name="Liu Z."/>
            <person name="Lyons E."/>
            <person name="Wicker T."/>
            <person name="Salzberg S.L."/>
            <person name="Devos K.M."/>
            <person name="Dvorak J."/>
        </authorList>
    </citation>
    <scope>NUCLEOTIDE SEQUENCE [LARGE SCALE GENOMIC DNA]</scope>
    <source>
        <strain evidence="2">cv. AL8/78</strain>
    </source>
</reference>
<dbReference type="EnsemblPlants" id="AET5Gv20885900.12">
    <property type="protein sequence ID" value="AET5Gv20885900.12"/>
    <property type="gene ID" value="AET5Gv20885900"/>
</dbReference>
<feature type="compositionally biased region" description="Polar residues" evidence="1">
    <location>
        <begin position="90"/>
        <end position="117"/>
    </location>
</feature>
<evidence type="ECO:0000256" key="1">
    <source>
        <dbReference type="SAM" id="MobiDB-lite"/>
    </source>
</evidence>